<keyword evidence="2" id="KW-0964">Secreted</keyword>
<dbReference type="GO" id="GO:0016020">
    <property type="term" value="C:membrane"/>
    <property type="evidence" value="ECO:0007669"/>
    <property type="project" value="InterPro"/>
</dbReference>
<dbReference type="CDD" id="cd11304">
    <property type="entry name" value="Cadherin_repeat"/>
    <property type="match status" value="1"/>
</dbReference>
<gene>
    <name evidence="4" type="ORF">FHG66_13845</name>
</gene>
<dbReference type="Pfam" id="PF05345">
    <property type="entry name" value="He_PIG"/>
    <property type="match status" value="2"/>
</dbReference>
<dbReference type="SUPFAM" id="SSF51120">
    <property type="entry name" value="beta-Roll"/>
    <property type="match status" value="6"/>
</dbReference>
<evidence type="ECO:0000313" key="5">
    <source>
        <dbReference type="Proteomes" id="UP000305887"/>
    </source>
</evidence>
<dbReference type="PANTHER" id="PTHR38340">
    <property type="entry name" value="S-LAYER PROTEIN"/>
    <property type="match status" value="1"/>
</dbReference>
<reference evidence="4 5" key="1">
    <citation type="submission" date="2019-06" db="EMBL/GenBank/DDBJ databases">
        <title>YIM 131921 draft genome.</title>
        <authorList>
            <person name="Jiang L."/>
        </authorList>
    </citation>
    <scope>NUCLEOTIDE SEQUENCE [LARGE SCALE GENOMIC DNA]</scope>
    <source>
        <strain evidence="4 5">YIM 131921</strain>
    </source>
</reference>
<feature type="domain" description="Cadherin" evidence="3">
    <location>
        <begin position="737"/>
        <end position="834"/>
    </location>
</feature>
<accession>A0A5C4MS95</accession>
<dbReference type="PRINTS" id="PR00313">
    <property type="entry name" value="CABNDNGRPT"/>
</dbReference>
<dbReference type="Gene3D" id="2.150.10.10">
    <property type="entry name" value="Serralysin-like metalloprotease, C-terminal"/>
    <property type="match status" value="7"/>
</dbReference>
<dbReference type="PROSITE" id="PS50268">
    <property type="entry name" value="CADHERIN_2"/>
    <property type="match status" value="1"/>
</dbReference>
<evidence type="ECO:0000256" key="2">
    <source>
        <dbReference type="ARBA" id="ARBA00022525"/>
    </source>
</evidence>
<dbReference type="PROSITE" id="PS00330">
    <property type="entry name" value="HEMOLYSIN_CALCIUM"/>
    <property type="match status" value="9"/>
</dbReference>
<dbReference type="InterPro" id="IPR015919">
    <property type="entry name" value="Cadherin-like_sf"/>
</dbReference>
<dbReference type="GO" id="GO:0005509">
    <property type="term" value="F:calcium ion binding"/>
    <property type="evidence" value="ECO:0007669"/>
    <property type="project" value="InterPro"/>
</dbReference>
<dbReference type="GO" id="GO:0007156">
    <property type="term" value="P:homophilic cell adhesion via plasma membrane adhesion molecules"/>
    <property type="evidence" value="ECO:0007669"/>
    <property type="project" value="InterPro"/>
</dbReference>
<dbReference type="GO" id="GO:0005576">
    <property type="term" value="C:extracellular region"/>
    <property type="evidence" value="ECO:0007669"/>
    <property type="project" value="UniProtKB-SubCell"/>
</dbReference>
<keyword evidence="5" id="KW-1185">Reference proteome</keyword>
<dbReference type="OrthoDB" id="7762442at2"/>
<dbReference type="SUPFAM" id="SSF49313">
    <property type="entry name" value="Cadherin-like"/>
    <property type="match status" value="3"/>
</dbReference>
<name>A0A5C4MS95_9RHOB</name>
<dbReference type="AlphaFoldDB" id="A0A5C4MS95"/>
<dbReference type="InterPro" id="IPR001343">
    <property type="entry name" value="Hemolysn_Ca-bd"/>
</dbReference>
<evidence type="ECO:0000313" key="4">
    <source>
        <dbReference type="EMBL" id="TNC48433.1"/>
    </source>
</evidence>
<dbReference type="Gene3D" id="2.60.40.10">
    <property type="entry name" value="Immunoglobulins"/>
    <property type="match status" value="2"/>
</dbReference>
<dbReference type="InterPro" id="IPR006644">
    <property type="entry name" value="Cadg"/>
</dbReference>
<evidence type="ECO:0000256" key="1">
    <source>
        <dbReference type="ARBA" id="ARBA00004613"/>
    </source>
</evidence>
<dbReference type="EMBL" id="VDFU01000017">
    <property type="protein sequence ID" value="TNC48433.1"/>
    <property type="molecule type" value="Genomic_DNA"/>
</dbReference>
<dbReference type="Pfam" id="PF00353">
    <property type="entry name" value="HemolysinCabind"/>
    <property type="match status" value="8"/>
</dbReference>
<evidence type="ECO:0000259" key="3">
    <source>
        <dbReference type="PROSITE" id="PS50268"/>
    </source>
</evidence>
<protein>
    <recommendedName>
        <fullName evidence="3">Cadherin domain-containing protein</fullName>
    </recommendedName>
</protein>
<dbReference type="Proteomes" id="UP000305887">
    <property type="component" value="Unassembled WGS sequence"/>
</dbReference>
<dbReference type="SMART" id="SM00736">
    <property type="entry name" value="CADG"/>
    <property type="match status" value="2"/>
</dbReference>
<dbReference type="InterPro" id="IPR050557">
    <property type="entry name" value="RTX_toxin/Mannuronan_C5-epim"/>
</dbReference>
<proteinExistence type="predicted"/>
<dbReference type="Gene3D" id="2.60.40.60">
    <property type="entry name" value="Cadherins"/>
    <property type="match status" value="1"/>
</dbReference>
<dbReference type="PANTHER" id="PTHR38340:SF1">
    <property type="entry name" value="S-LAYER PROTEIN"/>
    <property type="match status" value="1"/>
</dbReference>
<dbReference type="RefSeq" id="WP_139077653.1">
    <property type="nucleotide sequence ID" value="NZ_VDFU01000017.1"/>
</dbReference>
<sequence length="1076" mass="108106">MLLEGTVNNDSLVGGIGDDQILGDAGDDTLWGEAGHDTLIGYLGNDTLWGGEGNDNLQSGEGADTVLGEDGDDFIDGYIGDDSLSGGTGNDTLAGWDGEDILKADEGEDLLFGGSDDDHLNGGTGNDEIFGGGGGDELLGGDGVDWLHGDDGDDALNGGFGDDMLFGGTGADVMIGAGGADHLIGGVGDDRLDGGTDDDTLFGEGGSDSVFGNSGADIVYGGLGDDRFVDGGDGNDQAWGRYGHDTVFGGAGDDLVYGDVDPLGTGARQFAVFAFDASGADLAGPSGTITVHDINGPVVMEAADDDDLFQDVSSEGGSDVDASGQTLAYGVTVGGITYETGTPIYAVSQSLVANATTGQEGRAWLIQFGLDPTARAWAFDIPVRVGDQITWTTAPDATDTTGLSYEDLIQADGSTAVGNDTLHGGDGNDTLFGADGRDRLEGDAGNDTLFGGEGNDSLSGGTGDDWLDGGAGLDAAVFADPVARYVIEPLADGSVTVTDMSGGPKGSVDTLLSIEQLLFADAILNADGSVVNSAPVVGKVADRTFAEDTAFTFTVPASTDAEGDDLTYAARLEGGQDLPSWLSFDAATLTFTGTPPADAASALNIEIEVSDGVFKSSATFGLVIAAVNDAPVLDAIADQTRVEDAGAWSFQVPAATDVDSVVTYTAALADGAALPSWLAFNASTRTFSGTPPKDFAGTVGLRITASDGALSASQSFNLVVRGVNDAPTDLSLGTSLVREFASNGAVVGTLSAQDVDSALFTYTLLNSAGGRFTLSGNKVVVADGLRLDFEQSASHVIRVQVSDGQGGVRTESLTISVTDVSPEVVTGDARANTFVGGSGRDVLAGLGGNDTLLGGGGADRLDGGVGTDRLEGGAGSDIYVLAAAGDTIVELAGGGTDQVQASVGVTALAANVENLVLTGTSALNGAGNGLANRLTGNGAANSLSGLAGSDALLGGAGHDRLTGGVGNDVFVFASRAEAGDVITDFHNNSGDNDRIQIDASAFGGGLLAGARLTASQFQAADDAILQGTAERGVRFIWEKDATKLWFDSNGSGAGGLTLVADLQTGAAVTAGDIWLI</sequence>
<dbReference type="InterPro" id="IPR013783">
    <property type="entry name" value="Ig-like_fold"/>
</dbReference>
<dbReference type="SMART" id="SM00112">
    <property type="entry name" value="CA"/>
    <property type="match status" value="1"/>
</dbReference>
<dbReference type="InterPro" id="IPR018511">
    <property type="entry name" value="Hemolysin-typ_Ca-bd_CS"/>
</dbReference>
<dbReference type="InterPro" id="IPR002126">
    <property type="entry name" value="Cadherin-like_dom"/>
</dbReference>
<organism evidence="4 5">
    <name type="scientific">Rubellimicrobium rubrum</name>
    <dbReference type="NCBI Taxonomy" id="2585369"/>
    <lineage>
        <taxon>Bacteria</taxon>
        <taxon>Pseudomonadati</taxon>
        <taxon>Pseudomonadota</taxon>
        <taxon>Alphaproteobacteria</taxon>
        <taxon>Rhodobacterales</taxon>
        <taxon>Roseobacteraceae</taxon>
        <taxon>Rubellimicrobium</taxon>
    </lineage>
</organism>
<comment type="caution">
    <text evidence="4">The sequence shown here is derived from an EMBL/GenBank/DDBJ whole genome shotgun (WGS) entry which is preliminary data.</text>
</comment>
<dbReference type="InterPro" id="IPR011049">
    <property type="entry name" value="Serralysin-like_metalloprot_C"/>
</dbReference>
<comment type="subcellular location">
    <subcellularLocation>
        <location evidence="1">Secreted</location>
    </subcellularLocation>
</comment>